<dbReference type="Gene3D" id="3.30.565.10">
    <property type="entry name" value="Histidine kinase-like ATPase, C-terminal domain"/>
    <property type="match status" value="1"/>
</dbReference>
<organism evidence="2 3">
    <name type="scientific">Streptomyces aurantiacus</name>
    <dbReference type="NCBI Taxonomy" id="47760"/>
    <lineage>
        <taxon>Bacteria</taxon>
        <taxon>Bacillati</taxon>
        <taxon>Actinomycetota</taxon>
        <taxon>Actinomycetes</taxon>
        <taxon>Kitasatosporales</taxon>
        <taxon>Streptomycetaceae</taxon>
        <taxon>Streptomyces</taxon>
        <taxon>Streptomyces aurantiacus group</taxon>
    </lineage>
</organism>
<dbReference type="GO" id="GO:0005524">
    <property type="term" value="F:ATP binding"/>
    <property type="evidence" value="ECO:0007669"/>
    <property type="project" value="UniProtKB-KW"/>
</dbReference>
<keyword evidence="2" id="KW-0067">ATP-binding</keyword>
<keyword evidence="2" id="KW-0547">Nucleotide-binding</keyword>
<dbReference type="InterPro" id="IPR050267">
    <property type="entry name" value="Anti-sigma-factor_SerPK"/>
</dbReference>
<dbReference type="Proteomes" id="UP000516444">
    <property type="component" value="Chromosome"/>
</dbReference>
<dbReference type="AlphaFoldDB" id="A0A7G1P0L6"/>
<evidence type="ECO:0000313" key="3">
    <source>
        <dbReference type="Proteomes" id="UP000516444"/>
    </source>
</evidence>
<keyword evidence="3" id="KW-1185">Reference proteome</keyword>
<reference evidence="2 3" key="1">
    <citation type="journal article" date="2014" name="Int. J. Syst. Evol. Microbiol.">
        <title>Complete genome sequence of Corynebacterium casei LMG S-19264T (=DSM 44701T), isolated from a smear-ripened cheese.</title>
        <authorList>
            <consortium name="US DOE Joint Genome Institute (JGI-PGF)"/>
            <person name="Walter F."/>
            <person name="Albersmeier A."/>
            <person name="Kalinowski J."/>
            <person name="Ruckert C."/>
        </authorList>
    </citation>
    <scope>NUCLEOTIDE SEQUENCE [LARGE SCALE GENOMIC DNA]</scope>
    <source>
        <strain evidence="2 3">JCM 4677</strain>
    </source>
</reference>
<evidence type="ECO:0000256" key="1">
    <source>
        <dbReference type="SAM" id="MobiDB-lite"/>
    </source>
</evidence>
<dbReference type="PANTHER" id="PTHR35526">
    <property type="entry name" value="ANTI-SIGMA-F FACTOR RSBW-RELATED"/>
    <property type="match status" value="1"/>
</dbReference>
<feature type="region of interest" description="Disordered" evidence="1">
    <location>
        <begin position="69"/>
        <end position="102"/>
    </location>
</feature>
<proteinExistence type="predicted"/>
<sequence length="204" mass="21394">MQVLQVQLEIRPDPTEVGRARRWARSRLAGSGIEADEPLSETLILLVSELVTNAVVHTGRPAVLRLSMPDAAPEPPVGESSVGEPSVGERAVGDPSVGEPVVGERAVGGRSVGGRAGDEAVATVRLEVLDTSTRAPRPRCADGDETNGRGLALVDCLADRWGWSPEGAGKRIWCEVDRCSSAAVVDETCDAAPAAYGDLTYEAV</sequence>
<name>A0A7G1P0L6_9ACTN</name>
<protein>
    <submittedName>
        <fullName evidence="2">ATP-binding protein</fullName>
    </submittedName>
</protein>
<evidence type="ECO:0000313" key="2">
    <source>
        <dbReference type="EMBL" id="BCL28789.1"/>
    </source>
</evidence>
<accession>A0A7G1P0L6</accession>
<dbReference type="KEGG" id="sgm:GCM10017557_36480"/>
<dbReference type="EMBL" id="AP023440">
    <property type="protein sequence ID" value="BCL28789.1"/>
    <property type="molecule type" value="Genomic_DNA"/>
</dbReference>
<dbReference type="InterPro" id="IPR036890">
    <property type="entry name" value="HATPase_C_sf"/>
</dbReference>
<dbReference type="CDD" id="cd16936">
    <property type="entry name" value="HATPase_RsbW-like"/>
    <property type="match status" value="1"/>
</dbReference>
<gene>
    <name evidence="2" type="ORF">GCM10017557_36480</name>
</gene>
<dbReference type="PANTHER" id="PTHR35526:SF3">
    <property type="entry name" value="ANTI-SIGMA-F FACTOR RSBW"/>
    <property type="match status" value="1"/>
</dbReference>